<gene>
    <name evidence="2" type="ORF">VP06_19535</name>
</gene>
<protein>
    <recommendedName>
        <fullName evidence="4">Transmembrane protein</fullName>
    </recommendedName>
</protein>
<dbReference type="PATRIC" id="fig|270351.6.peg.1599"/>
<proteinExistence type="predicted"/>
<evidence type="ECO:0000313" key="2">
    <source>
        <dbReference type="EMBL" id="KMO31497.1"/>
    </source>
</evidence>
<keyword evidence="1" id="KW-0812">Transmembrane</keyword>
<sequence length="116" mass="13469">MIVVGLIAGALLILGGWHWTKLESIVRPRIPKMAEEEFRVAVWYWVWHRDMPDRARHHAVRMTVAGTMATLLMSIVIWQAVHPAFAIVWAGAAMYGLFDVLWKFRTFERERRSPIA</sequence>
<evidence type="ECO:0000313" key="3">
    <source>
        <dbReference type="Proteomes" id="UP000035929"/>
    </source>
</evidence>
<keyword evidence="1" id="KW-1133">Transmembrane helix</keyword>
<dbReference type="OrthoDB" id="9982623at2"/>
<name>A0A0J6SCQ9_9HYPH</name>
<keyword evidence="1" id="KW-0472">Membrane</keyword>
<reference evidence="2 3" key="1">
    <citation type="submission" date="2015-03" db="EMBL/GenBank/DDBJ databases">
        <title>Genome sequencing of Methylobacterium aquaticum DSM16371 type strain.</title>
        <authorList>
            <person name="Chaudhry V."/>
            <person name="Patil P.B."/>
        </authorList>
    </citation>
    <scope>NUCLEOTIDE SEQUENCE [LARGE SCALE GENOMIC DNA]</scope>
    <source>
        <strain evidence="2 3">DSM 16371</strain>
    </source>
</reference>
<evidence type="ECO:0000256" key="1">
    <source>
        <dbReference type="SAM" id="Phobius"/>
    </source>
</evidence>
<feature type="transmembrane region" description="Helical" evidence="1">
    <location>
        <begin position="84"/>
        <end position="102"/>
    </location>
</feature>
<dbReference type="RefSeq" id="WP_048465444.1">
    <property type="nucleotide sequence ID" value="NZ_LABX01000154.1"/>
</dbReference>
<accession>A0A0J6SCQ9</accession>
<dbReference type="EMBL" id="LABX01000154">
    <property type="protein sequence ID" value="KMO31497.1"/>
    <property type="molecule type" value="Genomic_DNA"/>
</dbReference>
<comment type="caution">
    <text evidence="2">The sequence shown here is derived from an EMBL/GenBank/DDBJ whole genome shotgun (WGS) entry which is preliminary data.</text>
</comment>
<dbReference type="Proteomes" id="UP000035929">
    <property type="component" value="Unassembled WGS sequence"/>
</dbReference>
<dbReference type="AlphaFoldDB" id="A0A0J6SCQ9"/>
<organism evidence="2 3">
    <name type="scientific">Methylobacterium aquaticum</name>
    <dbReference type="NCBI Taxonomy" id="270351"/>
    <lineage>
        <taxon>Bacteria</taxon>
        <taxon>Pseudomonadati</taxon>
        <taxon>Pseudomonadota</taxon>
        <taxon>Alphaproteobacteria</taxon>
        <taxon>Hyphomicrobiales</taxon>
        <taxon>Methylobacteriaceae</taxon>
        <taxon>Methylobacterium</taxon>
    </lineage>
</organism>
<evidence type="ECO:0008006" key="4">
    <source>
        <dbReference type="Google" id="ProtNLM"/>
    </source>
</evidence>
<feature type="transmembrane region" description="Helical" evidence="1">
    <location>
        <begin position="59"/>
        <end position="78"/>
    </location>
</feature>